<evidence type="ECO:0000256" key="18">
    <source>
        <dbReference type="ARBA" id="ARBA00023211"/>
    </source>
</evidence>
<dbReference type="Proteomes" id="UP001441944">
    <property type="component" value="Unassembled WGS sequence"/>
</dbReference>
<keyword evidence="18" id="KW-0464">Manganese</keyword>
<keyword evidence="9" id="KW-0547">Nucleotide-binding</keyword>
<dbReference type="InterPro" id="IPR036097">
    <property type="entry name" value="HisK_dim/P_sf"/>
</dbReference>
<evidence type="ECO:0000256" key="2">
    <source>
        <dbReference type="ARBA" id="ARBA00001936"/>
    </source>
</evidence>
<dbReference type="Pfam" id="PF00512">
    <property type="entry name" value="HisKA"/>
    <property type="match status" value="1"/>
</dbReference>
<dbReference type="InterPro" id="IPR003661">
    <property type="entry name" value="HisK_dim/P_dom"/>
</dbReference>
<dbReference type="CDD" id="cd00082">
    <property type="entry name" value="HisKA"/>
    <property type="match status" value="1"/>
</dbReference>
<evidence type="ECO:0000256" key="20">
    <source>
        <dbReference type="ARBA" id="ARBA00041776"/>
    </source>
</evidence>
<keyword evidence="16" id="KW-0346">Stress response</keyword>
<evidence type="ECO:0000313" key="25">
    <source>
        <dbReference type="Proteomes" id="UP001441944"/>
    </source>
</evidence>
<dbReference type="SMART" id="SM00388">
    <property type="entry name" value="HisKA"/>
    <property type="match status" value="1"/>
</dbReference>
<evidence type="ECO:0000256" key="15">
    <source>
        <dbReference type="ARBA" id="ARBA00023012"/>
    </source>
</evidence>
<evidence type="ECO:0000256" key="5">
    <source>
        <dbReference type="ARBA" id="ARBA00012438"/>
    </source>
</evidence>
<evidence type="ECO:0000256" key="3">
    <source>
        <dbReference type="ARBA" id="ARBA00001946"/>
    </source>
</evidence>
<evidence type="ECO:0000256" key="11">
    <source>
        <dbReference type="ARBA" id="ARBA00022801"/>
    </source>
</evidence>
<keyword evidence="6" id="KW-1003">Cell membrane</keyword>
<dbReference type="InterPro" id="IPR005467">
    <property type="entry name" value="His_kinase_dom"/>
</dbReference>
<keyword evidence="11" id="KW-0378">Hydrolase</keyword>
<accession>A0ABQ0APK8</accession>
<dbReference type="SMART" id="SM00387">
    <property type="entry name" value="HATPase_c"/>
    <property type="match status" value="1"/>
</dbReference>
<dbReference type="InterPro" id="IPR050980">
    <property type="entry name" value="2C_sensor_his_kinase"/>
</dbReference>
<keyword evidence="21" id="KW-0472">Membrane</keyword>
<dbReference type="InterPro" id="IPR003660">
    <property type="entry name" value="HAMP_dom"/>
</dbReference>
<dbReference type="InterPro" id="IPR036890">
    <property type="entry name" value="HATPase_C_sf"/>
</dbReference>
<evidence type="ECO:0000256" key="17">
    <source>
        <dbReference type="ARBA" id="ARBA00023026"/>
    </source>
</evidence>
<dbReference type="Gene3D" id="1.10.287.130">
    <property type="match status" value="1"/>
</dbReference>
<keyword evidence="15" id="KW-0902">Two-component regulatory system</keyword>
<evidence type="ECO:0000256" key="19">
    <source>
        <dbReference type="ARBA" id="ARBA00040454"/>
    </source>
</evidence>
<keyword evidence="13" id="KW-0460">Magnesium</keyword>
<keyword evidence="10" id="KW-0418">Kinase</keyword>
<comment type="cofactor">
    <cofactor evidence="2">
        <name>Mn(2+)</name>
        <dbReference type="ChEBI" id="CHEBI:29035"/>
    </cofactor>
</comment>
<reference evidence="24 25" key="1">
    <citation type="submission" date="2024-04" db="EMBL/GenBank/DDBJ databases">
        <title>Draft genome sequence of Pseudophaeobacter arcticus NBRC 116598.</title>
        <authorList>
            <person name="Miyakawa T."/>
            <person name="Kusuya Y."/>
            <person name="Miura T."/>
        </authorList>
    </citation>
    <scope>NUCLEOTIDE SEQUENCE [LARGE SCALE GENOMIC DNA]</scope>
    <source>
        <strain evidence="24 25">SU-CL00105</strain>
    </source>
</reference>
<protein>
    <recommendedName>
        <fullName evidence="19">Signal transduction histidine-protein kinase/phosphatase MprB</fullName>
        <ecNumber evidence="5">2.7.13.3</ecNumber>
    </recommendedName>
    <alternativeName>
        <fullName evidence="20">Mycobacterial persistence regulator B</fullName>
    </alternativeName>
</protein>
<dbReference type="InterPro" id="IPR004358">
    <property type="entry name" value="Sig_transdc_His_kin-like_C"/>
</dbReference>
<evidence type="ECO:0000256" key="10">
    <source>
        <dbReference type="ARBA" id="ARBA00022777"/>
    </source>
</evidence>
<dbReference type="PANTHER" id="PTHR44936">
    <property type="entry name" value="SENSOR PROTEIN CREC"/>
    <property type="match status" value="1"/>
</dbReference>
<dbReference type="SUPFAM" id="SSF47384">
    <property type="entry name" value="Homodimeric domain of signal transducing histidine kinase"/>
    <property type="match status" value="1"/>
</dbReference>
<comment type="cofactor">
    <cofactor evidence="3">
        <name>Mg(2+)</name>
        <dbReference type="ChEBI" id="CHEBI:18420"/>
    </cofactor>
</comment>
<evidence type="ECO:0000256" key="13">
    <source>
        <dbReference type="ARBA" id="ARBA00022842"/>
    </source>
</evidence>
<comment type="caution">
    <text evidence="24">The sequence shown here is derived from an EMBL/GenBank/DDBJ whole genome shotgun (WGS) entry which is preliminary data.</text>
</comment>
<comment type="subcellular location">
    <subcellularLocation>
        <location evidence="4">Cell membrane</location>
        <topology evidence="4">Multi-pass membrane protein</topology>
    </subcellularLocation>
</comment>
<dbReference type="EC" id="2.7.13.3" evidence="5"/>
<evidence type="ECO:0000256" key="21">
    <source>
        <dbReference type="SAM" id="Phobius"/>
    </source>
</evidence>
<keyword evidence="25" id="KW-1185">Reference proteome</keyword>
<keyword evidence="14" id="KW-0904">Protein phosphatase</keyword>
<evidence type="ECO:0000256" key="1">
    <source>
        <dbReference type="ARBA" id="ARBA00000085"/>
    </source>
</evidence>
<evidence type="ECO:0000256" key="4">
    <source>
        <dbReference type="ARBA" id="ARBA00004651"/>
    </source>
</evidence>
<dbReference type="Gene3D" id="3.30.565.10">
    <property type="entry name" value="Histidine kinase-like ATPase, C-terminal domain"/>
    <property type="match status" value="1"/>
</dbReference>
<dbReference type="InterPro" id="IPR003594">
    <property type="entry name" value="HATPase_dom"/>
</dbReference>
<feature type="transmembrane region" description="Helical" evidence="21">
    <location>
        <begin position="52"/>
        <end position="72"/>
    </location>
</feature>
<evidence type="ECO:0000256" key="7">
    <source>
        <dbReference type="ARBA" id="ARBA00022553"/>
    </source>
</evidence>
<name>A0ABQ0APK8_9RHOB</name>
<keyword evidence="17" id="KW-0843">Virulence</keyword>
<dbReference type="SUPFAM" id="SSF55874">
    <property type="entry name" value="ATPase domain of HSP90 chaperone/DNA topoisomerase II/histidine kinase"/>
    <property type="match status" value="1"/>
</dbReference>
<evidence type="ECO:0000256" key="16">
    <source>
        <dbReference type="ARBA" id="ARBA00023016"/>
    </source>
</evidence>
<dbReference type="EMBL" id="BAABWU010000014">
    <property type="protein sequence ID" value="GAA6197785.1"/>
    <property type="molecule type" value="Genomic_DNA"/>
</dbReference>
<feature type="domain" description="Histidine kinase" evidence="22">
    <location>
        <begin position="135"/>
        <end position="333"/>
    </location>
</feature>
<evidence type="ECO:0000256" key="6">
    <source>
        <dbReference type="ARBA" id="ARBA00022475"/>
    </source>
</evidence>
<evidence type="ECO:0000256" key="14">
    <source>
        <dbReference type="ARBA" id="ARBA00022912"/>
    </source>
</evidence>
<dbReference type="RefSeq" id="WP_353401537.1">
    <property type="nucleotide sequence ID" value="NZ_BAABWU010000014.1"/>
</dbReference>
<evidence type="ECO:0000259" key="23">
    <source>
        <dbReference type="PROSITE" id="PS50885"/>
    </source>
</evidence>
<keyword evidence="7" id="KW-0597">Phosphoprotein</keyword>
<comment type="catalytic activity">
    <reaction evidence="1">
        <text>ATP + protein L-histidine = ADP + protein N-phospho-L-histidine.</text>
        <dbReference type="EC" id="2.7.13.3"/>
    </reaction>
</comment>
<feature type="domain" description="HAMP" evidence="23">
    <location>
        <begin position="73"/>
        <end position="127"/>
    </location>
</feature>
<keyword evidence="21" id="KW-1133">Transmembrane helix</keyword>
<dbReference type="PROSITE" id="PS50885">
    <property type="entry name" value="HAMP"/>
    <property type="match status" value="1"/>
</dbReference>
<proteinExistence type="predicted"/>
<keyword evidence="21" id="KW-0812">Transmembrane</keyword>
<evidence type="ECO:0000256" key="8">
    <source>
        <dbReference type="ARBA" id="ARBA00022679"/>
    </source>
</evidence>
<dbReference type="Gene3D" id="6.10.340.10">
    <property type="match status" value="1"/>
</dbReference>
<keyword evidence="12" id="KW-0067">ATP-binding</keyword>
<gene>
    <name evidence="24" type="ORF">NBRC116598_32300</name>
</gene>
<keyword evidence="8" id="KW-0808">Transferase</keyword>
<organism evidence="24 25">
    <name type="scientific">Pseudophaeobacter arcticus</name>
    <dbReference type="NCBI Taxonomy" id="385492"/>
    <lineage>
        <taxon>Bacteria</taxon>
        <taxon>Pseudomonadati</taxon>
        <taxon>Pseudomonadota</taxon>
        <taxon>Alphaproteobacteria</taxon>
        <taxon>Rhodobacterales</taxon>
        <taxon>Paracoccaceae</taxon>
        <taxon>Pseudophaeobacter</taxon>
    </lineage>
</organism>
<dbReference type="PROSITE" id="PS50109">
    <property type="entry name" value="HIS_KIN"/>
    <property type="match status" value="1"/>
</dbReference>
<dbReference type="PRINTS" id="PR00344">
    <property type="entry name" value="BCTRLSENSOR"/>
</dbReference>
<evidence type="ECO:0000259" key="22">
    <source>
        <dbReference type="PROSITE" id="PS50109"/>
    </source>
</evidence>
<dbReference type="PANTHER" id="PTHR44936:SF9">
    <property type="entry name" value="SENSOR PROTEIN CREC"/>
    <property type="match status" value="1"/>
</dbReference>
<evidence type="ECO:0000256" key="12">
    <source>
        <dbReference type="ARBA" id="ARBA00022840"/>
    </source>
</evidence>
<sequence length="333" mass="35352">MPDNLTPGKLVKKWRPSLALVLGGGLAGTLVLSLIGLVALRYLGPEIGFRNAAALLGTLILLATAFLGWLLVRLLLSPIRALNAYTAEVRSKQGQPVDPPYHSGTAELHEMAQNVIDMADHLRNREMTIRSFTDHVSHEIKTPVSAIRAATELIEDGAALPCEDQKLLTQIDGAARQIEDQLTALREVARAREINHQGSSSLSAVNTWLQGEFADLQLALAGRDLALPIGASGLQIILTHLLNNAREQGAQGAVIAAQALSTGVELRISDDGKGISPGNAAQVFDPFFTTKRAQGGTGMGLTILRNMLSVHGGDISLQPSDSGACFVITFAVP</sequence>
<feature type="transmembrane region" description="Helical" evidence="21">
    <location>
        <begin position="20"/>
        <end position="40"/>
    </location>
</feature>
<evidence type="ECO:0000313" key="24">
    <source>
        <dbReference type="EMBL" id="GAA6197785.1"/>
    </source>
</evidence>
<dbReference type="Pfam" id="PF02518">
    <property type="entry name" value="HATPase_c"/>
    <property type="match status" value="1"/>
</dbReference>
<evidence type="ECO:0000256" key="9">
    <source>
        <dbReference type="ARBA" id="ARBA00022741"/>
    </source>
</evidence>